<dbReference type="SUPFAM" id="SSF54631">
    <property type="entry name" value="CBS-domain pair"/>
    <property type="match status" value="1"/>
</dbReference>
<dbReference type="Pfam" id="PF00571">
    <property type="entry name" value="CBS"/>
    <property type="match status" value="2"/>
</dbReference>
<keyword evidence="5" id="KW-1185">Reference proteome</keyword>
<feature type="domain" description="CBS" evidence="3">
    <location>
        <begin position="7"/>
        <end position="65"/>
    </location>
</feature>
<protein>
    <submittedName>
        <fullName evidence="4">FOG: CBS domain</fullName>
    </submittedName>
</protein>
<dbReference type="Proteomes" id="UP000000238">
    <property type="component" value="Chromosome"/>
</dbReference>
<dbReference type="PANTHER" id="PTHR48108">
    <property type="entry name" value="CBS DOMAIN-CONTAINING PROTEIN CBSX2, CHLOROPLASTIC"/>
    <property type="match status" value="1"/>
</dbReference>
<evidence type="ECO:0000256" key="1">
    <source>
        <dbReference type="ARBA" id="ARBA00022737"/>
    </source>
</evidence>
<keyword evidence="1" id="KW-0677">Repeat</keyword>
<name>Q2SIH4_HAHCH</name>
<reference evidence="4 5" key="1">
    <citation type="journal article" date="2005" name="Nucleic Acids Res.">
        <title>Genomic blueprint of Hahella chejuensis, a marine microbe producing an algicidal agent.</title>
        <authorList>
            <person name="Jeong H."/>
            <person name="Yim J.H."/>
            <person name="Lee C."/>
            <person name="Choi S.-H."/>
            <person name="Park Y.K."/>
            <person name="Yoon S.H."/>
            <person name="Hur C.-G."/>
            <person name="Kang H.-Y."/>
            <person name="Kim D."/>
            <person name="Lee H.H."/>
            <person name="Park K.H."/>
            <person name="Park S.-H."/>
            <person name="Park H.-S."/>
            <person name="Lee H.K."/>
            <person name="Oh T.K."/>
            <person name="Kim J.F."/>
        </authorList>
    </citation>
    <scope>NUCLEOTIDE SEQUENCE [LARGE SCALE GENOMIC DNA]</scope>
    <source>
        <strain evidence="4 5">KCTC 2396</strain>
    </source>
</reference>
<evidence type="ECO:0000256" key="2">
    <source>
        <dbReference type="PROSITE-ProRule" id="PRU00703"/>
    </source>
</evidence>
<dbReference type="STRING" id="349521.HCH_02766"/>
<dbReference type="PROSITE" id="PS51371">
    <property type="entry name" value="CBS"/>
    <property type="match status" value="2"/>
</dbReference>
<dbReference type="OrthoDB" id="9794094at2"/>
<dbReference type="RefSeq" id="WP_011396619.1">
    <property type="nucleotide sequence ID" value="NC_007645.1"/>
</dbReference>
<dbReference type="Gene3D" id="3.10.580.10">
    <property type="entry name" value="CBS-domain"/>
    <property type="match status" value="1"/>
</dbReference>
<dbReference type="SMART" id="SM00116">
    <property type="entry name" value="CBS"/>
    <property type="match status" value="2"/>
</dbReference>
<dbReference type="eggNOG" id="COG2905">
    <property type="taxonomic scope" value="Bacteria"/>
</dbReference>
<dbReference type="EMBL" id="CP000155">
    <property type="protein sequence ID" value="ABC29550.1"/>
    <property type="molecule type" value="Genomic_DNA"/>
</dbReference>
<accession>Q2SIH4</accession>
<dbReference type="PANTHER" id="PTHR48108:SF34">
    <property type="entry name" value="CBS DOMAIN-CONTAINING PROTEIN YHCV"/>
    <property type="match status" value="1"/>
</dbReference>
<gene>
    <name evidence="4" type="ordered locus">HCH_02766</name>
</gene>
<organism evidence="4 5">
    <name type="scientific">Hahella chejuensis (strain KCTC 2396)</name>
    <dbReference type="NCBI Taxonomy" id="349521"/>
    <lineage>
        <taxon>Bacteria</taxon>
        <taxon>Pseudomonadati</taxon>
        <taxon>Pseudomonadota</taxon>
        <taxon>Gammaproteobacteria</taxon>
        <taxon>Oceanospirillales</taxon>
        <taxon>Hahellaceae</taxon>
        <taxon>Hahella</taxon>
    </lineage>
</organism>
<sequence>MQVREVMSAKPEFLSADATIRDAAVRMKEKGCGCVPVARNDRLIGMLTDRDITIRAVAEGKGMDEKVGDLVQEKVLYCYQEDDVKDVLKNMKEQKVQRLVVLKGKDDKDFVGMVTVGDIADKCADSDISQSIANCCKHYH</sequence>
<dbReference type="InterPro" id="IPR046342">
    <property type="entry name" value="CBS_dom_sf"/>
</dbReference>
<dbReference type="KEGG" id="hch:HCH_02766"/>
<evidence type="ECO:0000259" key="3">
    <source>
        <dbReference type="PROSITE" id="PS51371"/>
    </source>
</evidence>
<evidence type="ECO:0000313" key="5">
    <source>
        <dbReference type="Proteomes" id="UP000000238"/>
    </source>
</evidence>
<dbReference type="AlphaFoldDB" id="Q2SIH4"/>
<keyword evidence="2" id="KW-0129">CBS domain</keyword>
<feature type="domain" description="CBS" evidence="3">
    <location>
        <begin position="71"/>
        <end position="131"/>
    </location>
</feature>
<dbReference type="InterPro" id="IPR000644">
    <property type="entry name" value="CBS_dom"/>
</dbReference>
<proteinExistence type="predicted"/>
<dbReference type="HOGENOM" id="CLU_040681_12_0_6"/>
<dbReference type="InterPro" id="IPR051462">
    <property type="entry name" value="CBS_domain-containing"/>
</dbReference>
<evidence type="ECO:0000313" key="4">
    <source>
        <dbReference type="EMBL" id="ABC29550.1"/>
    </source>
</evidence>